<evidence type="ECO:0000313" key="3">
    <source>
        <dbReference type="Proteomes" id="UP000198157"/>
    </source>
</evidence>
<dbReference type="NCBIfam" id="NF033807">
    <property type="entry name" value="CopL_fam"/>
    <property type="match status" value="1"/>
</dbReference>
<sequence length="132" mass="13261">MVSAGPEPASALRLPRSLTLLLLCLTLIASAVDSAWAATAMALPTAVASSSAAERSCHDTAPGLHADEDAGQPGPAAGCVDDDHCDCPQQGAVLLPAALPLLMGLPRSTAPLPAIAGRSSLAPDRRIRPPIA</sequence>
<dbReference type="AlphaFoldDB" id="A0A246HPF3"/>
<protein>
    <recommendedName>
        <fullName evidence="4">CopL family metal-binding regulatory protein</fullName>
    </recommendedName>
</protein>
<dbReference type="EMBL" id="NIVS01000020">
    <property type="protein sequence ID" value="OWQ54083.1"/>
    <property type="molecule type" value="Genomic_DNA"/>
</dbReference>
<comment type="caution">
    <text evidence="2">The sequence shown here is derived from an EMBL/GenBank/DDBJ whole genome shotgun (WGS) entry which is preliminary data.</text>
</comment>
<dbReference type="Proteomes" id="UP000198157">
    <property type="component" value="Unassembled WGS sequence"/>
</dbReference>
<evidence type="ECO:0000313" key="2">
    <source>
        <dbReference type="EMBL" id="OWQ54083.1"/>
    </source>
</evidence>
<dbReference type="OrthoDB" id="6039127at2"/>
<proteinExistence type="predicted"/>
<accession>A0A246HPF3</accession>
<gene>
    <name evidence="2" type="ORF">CEE60_10565</name>
</gene>
<dbReference type="InterPro" id="IPR048034">
    <property type="entry name" value="CopL-like"/>
</dbReference>
<reference evidence="2 3" key="1">
    <citation type="submission" date="2017-06" db="EMBL/GenBank/DDBJ databases">
        <authorList>
            <person name="Kim H.J."/>
            <person name="Triplett B.A."/>
        </authorList>
    </citation>
    <scope>NUCLEOTIDE SEQUENCE [LARGE SCALE GENOMIC DNA]</scope>
    <source>
        <strain evidence="2 3">13146</strain>
    </source>
</reference>
<evidence type="ECO:0000256" key="1">
    <source>
        <dbReference type="SAM" id="MobiDB-lite"/>
    </source>
</evidence>
<name>A0A246HPF3_STEMA</name>
<feature type="region of interest" description="Disordered" evidence="1">
    <location>
        <begin position="52"/>
        <end position="80"/>
    </location>
</feature>
<organism evidence="2 3">
    <name type="scientific">Stenotrophomonas maltophilia</name>
    <name type="common">Pseudomonas maltophilia</name>
    <name type="synonym">Xanthomonas maltophilia</name>
    <dbReference type="NCBI Taxonomy" id="40324"/>
    <lineage>
        <taxon>Bacteria</taxon>
        <taxon>Pseudomonadati</taxon>
        <taxon>Pseudomonadota</taxon>
        <taxon>Gammaproteobacteria</taxon>
        <taxon>Lysobacterales</taxon>
        <taxon>Lysobacteraceae</taxon>
        <taxon>Stenotrophomonas</taxon>
        <taxon>Stenotrophomonas maltophilia group</taxon>
    </lineage>
</organism>
<evidence type="ECO:0008006" key="4">
    <source>
        <dbReference type="Google" id="ProtNLM"/>
    </source>
</evidence>